<feature type="domain" description="ADF-H" evidence="3">
    <location>
        <begin position="3"/>
        <end position="159"/>
    </location>
</feature>
<dbReference type="Gene3D" id="3.40.20.10">
    <property type="entry name" value="Severin"/>
    <property type="match status" value="1"/>
</dbReference>
<evidence type="ECO:0000313" key="5">
    <source>
        <dbReference type="WBParaSite" id="ACRNAN_scaffold4550.g27696.t1"/>
    </source>
</evidence>
<dbReference type="Proteomes" id="UP000887540">
    <property type="component" value="Unplaced"/>
</dbReference>
<proteinExistence type="inferred from homology"/>
<dbReference type="InterPro" id="IPR017904">
    <property type="entry name" value="ADF/Cofilin"/>
</dbReference>
<dbReference type="InterPro" id="IPR002108">
    <property type="entry name" value="ADF-H"/>
</dbReference>
<evidence type="ECO:0000256" key="1">
    <source>
        <dbReference type="ARBA" id="ARBA00006844"/>
    </source>
</evidence>
<dbReference type="SMART" id="SM00102">
    <property type="entry name" value="ADF"/>
    <property type="match status" value="1"/>
</dbReference>
<evidence type="ECO:0000256" key="2">
    <source>
        <dbReference type="ARBA" id="ARBA00023203"/>
    </source>
</evidence>
<dbReference type="AlphaFoldDB" id="A0A914DWP3"/>
<dbReference type="SUPFAM" id="SSF55753">
    <property type="entry name" value="Actin depolymerizing proteins"/>
    <property type="match status" value="1"/>
</dbReference>
<keyword evidence="4" id="KW-1185">Reference proteome</keyword>
<dbReference type="GO" id="GO:0030042">
    <property type="term" value="P:actin filament depolymerization"/>
    <property type="evidence" value="ECO:0007669"/>
    <property type="project" value="InterPro"/>
</dbReference>
<comment type="similarity">
    <text evidence="1">Belongs to the actin-binding proteins ADF family.</text>
</comment>
<name>A0A914DWP3_9BILA</name>
<dbReference type="GO" id="GO:0015629">
    <property type="term" value="C:actin cytoskeleton"/>
    <property type="evidence" value="ECO:0007669"/>
    <property type="project" value="InterPro"/>
</dbReference>
<organism evidence="4 5">
    <name type="scientific">Acrobeloides nanus</name>
    <dbReference type="NCBI Taxonomy" id="290746"/>
    <lineage>
        <taxon>Eukaryota</taxon>
        <taxon>Metazoa</taxon>
        <taxon>Ecdysozoa</taxon>
        <taxon>Nematoda</taxon>
        <taxon>Chromadorea</taxon>
        <taxon>Rhabditida</taxon>
        <taxon>Tylenchina</taxon>
        <taxon>Cephalobomorpha</taxon>
        <taxon>Cephaloboidea</taxon>
        <taxon>Cephalobidae</taxon>
        <taxon>Acrobeloides</taxon>
    </lineage>
</organism>
<dbReference type="Pfam" id="PF00241">
    <property type="entry name" value="Cofilin_ADF"/>
    <property type="match status" value="1"/>
</dbReference>
<reference evidence="5" key="1">
    <citation type="submission" date="2022-11" db="UniProtKB">
        <authorList>
            <consortium name="WormBaseParasite"/>
        </authorList>
    </citation>
    <scope>IDENTIFICATION</scope>
</reference>
<dbReference type="InterPro" id="IPR029006">
    <property type="entry name" value="ADF-H/Gelsolin-like_dom_sf"/>
</dbReference>
<evidence type="ECO:0000313" key="4">
    <source>
        <dbReference type="Proteomes" id="UP000887540"/>
    </source>
</evidence>
<dbReference type="GO" id="GO:0003779">
    <property type="term" value="F:actin binding"/>
    <property type="evidence" value="ECO:0007669"/>
    <property type="project" value="UniProtKB-KW"/>
</dbReference>
<dbReference type="PANTHER" id="PTHR11913">
    <property type="entry name" value="COFILIN-RELATED"/>
    <property type="match status" value="1"/>
</dbReference>
<keyword evidence="2" id="KW-0009">Actin-binding</keyword>
<protein>
    <submittedName>
        <fullName evidence="5">ADF-H domain-containing protein</fullName>
    </submittedName>
</protein>
<dbReference type="WBParaSite" id="ACRNAN_scaffold4550.g27696.t1">
    <property type="protein sequence ID" value="ACRNAN_scaffold4550.g27696.t1"/>
    <property type="gene ID" value="ACRNAN_scaffold4550.g27696"/>
</dbReference>
<dbReference type="PROSITE" id="PS51263">
    <property type="entry name" value="ADF_H"/>
    <property type="match status" value="1"/>
</dbReference>
<sequence>MSSGIVVNPECFEKFQLLAEKKESLRYIIYKIQGHEIAVESVVTDNQLSGAEKDYENDSKATYEALVNDLKERTNNFSDCRYAVFDFKFTTVRPGAGTSKLDKIIFILLCPDCAPVKQKMVYASSAAAIQASLGAGKFTMFQVSDEAELAHKELLDKLSDKYNK</sequence>
<accession>A0A914DWP3</accession>
<evidence type="ECO:0000259" key="3">
    <source>
        <dbReference type="PROSITE" id="PS51263"/>
    </source>
</evidence>